<dbReference type="PRINTS" id="PR00205">
    <property type="entry name" value="CADHERIN"/>
</dbReference>
<dbReference type="SUPFAM" id="SSF49313">
    <property type="entry name" value="Cadherin-like"/>
    <property type="match status" value="5"/>
</dbReference>
<dbReference type="GO" id="GO:0007156">
    <property type="term" value="P:homophilic cell adhesion via plasma membrane adhesion molecules"/>
    <property type="evidence" value="ECO:0007669"/>
    <property type="project" value="InterPro"/>
</dbReference>
<gene>
    <name evidence="13" type="ORF">BV898_07944</name>
</gene>
<dbReference type="GO" id="GO:0044331">
    <property type="term" value="P:cell-cell adhesion mediated by cadherin"/>
    <property type="evidence" value="ECO:0007669"/>
    <property type="project" value="TreeGrafter"/>
</dbReference>
<dbReference type="GO" id="GO:0016477">
    <property type="term" value="P:cell migration"/>
    <property type="evidence" value="ECO:0007669"/>
    <property type="project" value="TreeGrafter"/>
</dbReference>
<dbReference type="EMBL" id="MTYJ01000054">
    <property type="protein sequence ID" value="OQV18002.1"/>
    <property type="molecule type" value="Genomic_DNA"/>
</dbReference>
<keyword evidence="4" id="KW-0677">Repeat</keyword>
<evidence type="ECO:0000256" key="9">
    <source>
        <dbReference type="SAM" id="MobiDB-lite"/>
    </source>
</evidence>
<keyword evidence="14" id="KW-1185">Reference proteome</keyword>
<dbReference type="Gene3D" id="2.60.40.60">
    <property type="entry name" value="Cadherins"/>
    <property type="match status" value="5"/>
</dbReference>
<feature type="domain" description="Cadherin" evidence="12">
    <location>
        <begin position="265"/>
        <end position="369"/>
    </location>
</feature>
<evidence type="ECO:0000313" key="13">
    <source>
        <dbReference type="EMBL" id="OQV18002.1"/>
    </source>
</evidence>
<dbReference type="CDD" id="cd11304">
    <property type="entry name" value="Cadherin_repeat"/>
    <property type="match status" value="4"/>
</dbReference>
<keyword evidence="2 10" id="KW-0812">Transmembrane</keyword>
<evidence type="ECO:0000256" key="7">
    <source>
        <dbReference type="ARBA" id="ARBA00023136"/>
    </source>
</evidence>
<feature type="chain" id="PRO_5012551582" evidence="11">
    <location>
        <begin position="42"/>
        <end position="797"/>
    </location>
</feature>
<evidence type="ECO:0000256" key="4">
    <source>
        <dbReference type="ARBA" id="ARBA00022737"/>
    </source>
</evidence>
<evidence type="ECO:0000256" key="10">
    <source>
        <dbReference type="SAM" id="Phobius"/>
    </source>
</evidence>
<keyword evidence="6 10" id="KW-1133">Transmembrane helix</keyword>
<evidence type="ECO:0000256" key="11">
    <source>
        <dbReference type="SAM" id="SignalP"/>
    </source>
</evidence>
<evidence type="ECO:0000256" key="3">
    <source>
        <dbReference type="ARBA" id="ARBA00022729"/>
    </source>
</evidence>
<dbReference type="InterPro" id="IPR039808">
    <property type="entry name" value="Cadherin"/>
</dbReference>
<dbReference type="GO" id="GO:0007043">
    <property type="term" value="P:cell-cell junction assembly"/>
    <property type="evidence" value="ECO:0007669"/>
    <property type="project" value="TreeGrafter"/>
</dbReference>
<dbReference type="PANTHER" id="PTHR24027:SF422">
    <property type="entry name" value="CADHERIN DOMAIN-CONTAINING PROTEIN"/>
    <property type="match status" value="1"/>
</dbReference>
<dbReference type="Proteomes" id="UP000192578">
    <property type="component" value="Unassembled WGS sequence"/>
</dbReference>
<keyword evidence="3 11" id="KW-0732">Signal</keyword>
<dbReference type="GO" id="GO:0016339">
    <property type="term" value="P:calcium-dependent cell-cell adhesion via plasma membrane cell adhesion molecules"/>
    <property type="evidence" value="ECO:0007669"/>
    <property type="project" value="TreeGrafter"/>
</dbReference>
<comment type="caution">
    <text evidence="13">The sequence shown here is derived from an EMBL/GenBank/DDBJ whole genome shotgun (WGS) entry which is preliminary data.</text>
</comment>
<name>A0A1W0WS22_HYPEX</name>
<evidence type="ECO:0000256" key="1">
    <source>
        <dbReference type="ARBA" id="ARBA00004167"/>
    </source>
</evidence>
<dbReference type="PANTHER" id="PTHR24027">
    <property type="entry name" value="CADHERIN-23"/>
    <property type="match status" value="1"/>
</dbReference>
<dbReference type="GO" id="GO:0034332">
    <property type="term" value="P:adherens junction organization"/>
    <property type="evidence" value="ECO:0007669"/>
    <property type="project" value="TreeGrafter"/>
</dbReference>
<dbReference type="InterPro" id="IPR015919">
    <property type="entry name" value="Cadherin-like_sf"/>
</dbReference>
<keyword evidence="7 10" id="KW-0472">Membrane</keyword>
<proteinExistence type="predicted"/>
<dbReference type="GO" id="GO:0005912">
    <property type="term" value="C:adherens junction"/>
    <property type="evidence" value="ECO:0007669"/>
    <property type="project" value="TreeGrafter"/>
</dbReference>
<protein>
    <submittedName>
        <fullName evidence="13">Cadherin EGF LAG seven-pass G-type receptor 2</fullName>
    </submittedName>
</protein>
<feature type="domain" description="Cadherin" evidence="12">
    <location>
        <begin position="370"/>
        <end position="470"/>
    </location>
</feature>
<organism evidence="13 14">
    <name type="scientific">Hypsibius exemplaris</name>
    <name type="common">Freshwater tardigrade</name>
    <dbReference type="NCBI Taxonomy" id="2072580"/>
    <lineage>
        <taxon>Eukaryota</taxon>
        <taxon>Metazoa</taxon>
        <taxon>Ecdysozoa</taxon>
        <taxon>Tardigrada</taxon>
        <taxon>Eutardigrada</taxon>
        <taxon>Parachela</taxon>
        <taxon>Hypsibioidea</taxon>
        <taxon>Hypsibiidae</taxon>
        <taxon>Hypsibius</taxon>
    </lineage>
</organism>
<feature type="domain" description="Cadherin" evidence="12">
    <location>
        <begin position="159"/>
        <end position="264"/>
    </location>
</feature>
<dbReference type="Pfam" id="PF00028">
    <property type="entry name" value="Cadherin"/>
    <property type="match status" value="3"/>
</dbReference>
<feature type="domain" description="Cadherin" evidence="12">
    <location>
        <begin position="48"/>
        <end position="158"/>
    </location>
</feature>
<feature type="compositionally biased region" description="Low complexity" evidence="9">
    <location>
        <begin position="639"/>
        <end position="653"/>
    </location>
</feature>
<dbReference type="GO" id="GO:0008013">
    <property type="term" value="F:beta-catenin binding"/>
    <property type="evidence" value="ECO:0007669"/>
    <property type="project" value="TreeGrafter"/>
</dbReference>
<evidence type="ECO:0000256" key="6">
    <source>
        <dbReference type="ARBA" id="ARBA00022989"/>
    </source>
</evidence>
<dbReference type="GO" id="GO:0016342">
    <property type="term" value="C:catenin complex"/>
    <property type="evidence" value="ECO:0007669"/>
    <property type="project" value="TreeGrafter"/>
</dbReference>
<feature type="signal peptide" evidence="11">
    <location>
        <begin position="1"/>
        <end position="41"/>
    </location>
</feature>
<evidence type="ECO:0000313" key="14">
    <source>
        <dbReference type="Proteomes" id="UP000192578"/>
    </source>
</evidence>
<comment type="subcellular location">
    <subcellularLocation>
        <location evidence="1">Membrane</location>
        <topology evidence="1">Single-pass membrane protein</topology>
    </subcellularLocation>
</comment>
<dbReference type="PROSITE" id="PS50268">
    <property type="entry name" value="CADHERIN_2"/>
    <property type="match status" value="4"/>
</dbReference>
<keyword evidence="5 8" id="KW-0106">Calcium</keyword>
<dbReference type="SMART" id="SM00112">
    <property type="entry name" value="CA"/>
    <property type="match status" value="5"/>
</dbReference>
<dbReference type="GO" id="GO:0045296">
    <property type="term" value="F:cadherin binding"/>
    <property type="evidence" value="ECO:0007669"/>
    <property type="project" value="TreeGrafter"/>
</dbReference>
<sequence>MASSYGTRATRRRSSRTSATQLLLWTLVLGILLVDLPATSGYPCMILNGSSIFLTIPESAQPGKIFRTLDMIEGDSSAKGNINLRLKEQNQYFGLDSATKGLVLLKSIDREALEAKNPPETVQKLTLVCEYLDSDTWRRIDIPVQIVVTDVNDNGPKFIGTPYRTSVNELTPVGSVVFKTIHAVDGDSSGNLVIYSILRGPYSEYFRFDDSLSGILILNNALDYEKVRMFNITISARDQGNPPLSATTPLEIVVEDGDDQNPEFLQPSYTATLPRDSPLGYLLRVQPATIKAIDKDTGINASIQYKITDGANFFDINKNTGEVFVNGSVSQGGLYVLTVRASQVDDPGRYTLTTLRVTAERPNHNSPKFINKEYSQRVPENIPVGTTILSVRAVDSDPTATLAYSLLYPESPEARNFNLSINGDLSIAIALDYEARQQHVMYVGVTDGEFTDQSQVVINVINVNDHNPEFGQPEYIFDVTNEAKKTGAILGRFDGVRDRDGDNVTLSLLNFNDTFQISGRTLLVADVDLLNMTLYRLNVMAEDSGIPTRRAFVHVTVRFPPVAMAATGAQSNQYFVLALVLGSLAAFLMLVVLGLVCYLGKTKPWIRKGPGGSIRSSALDDDTRGLTYKQRHHYQDMPSAGSSSSASSDTSSADLPHHHQHHHHTTTNNLERILNGDASPPHRMISAWDRTTNAAGSAAAWDASNPTVMMMTPGSTVLTPVTPDLGLSPKGIILSTGHNSRSTGPLRKQKRLKWEDEEQPPRRAMASSSDFDCAWHSAETISPMQTDTERPEVTVYF</sequence>
<dbReference type="InterPro" id="IPR002126">
    <property type="entry name" value="Cadherin-like_dom"/>
</dbReference>
<feature type="region of interest" description="Disordered" evidence="9">
    <location>
        <begin position="733"/>
        <end position="770"/>
    </location>
</feature>
<feature type="region of interest" description="Disordered" evidence="9">
    <location>
        <begin position="632"/>
        <end position="680"/>
    </location>
</feature>
<accession>A0A1W0WS22</accession>
<evidence type="ECO:0000256" key="5">
    <source>
        <dbReference type="ARBA" id="ARBA00022837"/>
    </source>
</evidence>
<dbReference type="AlphaFoldDB" id="A0A1W0WS22"/>
<evidence type="ECO:0000256" key="8">
    <source>
        <dbReference type="PROSITE-ProRule" id="PRU00043"/>
    </source>
</evidence>
<dbReference type="GO" id="GO:0000902">
    <property type="term" value="P:cell morphogenesis"/>
    <property type="evidence" value="ECO:0007669"/>
    <property type="project" value="TreeGrafter"/>
</dbReference>
<dbReference type="GO" id="GO:0005509">
    <property type="term" value="F:calcium ion binding"/>
    <property type="evidence" value="ECO:0007669"/>
    <property type="project" value="UniProtKB-UniRule"/>
</dbReference>
<reference evidence="14" key="1">
    <citation type="submission" date="2017-01" db="EMBL/GenBank/DDBJ databases">
        <title>Comparative genomics of anhydrobiosis in the tardigrade Hypsibius dujardini.</title>
        <authorList>
            <person name="Yoshida Y."/>
            <person name="Koutsovoulos G."/>
            <person name="Laetsch D."/>
            <person name="Stevens L."/>
            <person name="Kumar S."/>
            <person name="Horikawa D."/>
            <person name="Ishino K."/>
            <person name="Komine S."/>
            <person name="Tomita M."/>
            <person name="Blaxter M."/>
            <person name="Arakawa K."/>
        </authorList>
    </citation>
    <scope>NUCLEOTIDE SEQUENCE [LARGE SCALE GENOMIC DNA]</scope>
    <source>
        <strain evidence="14">Z151</strain>
    </source>
</reference>
<dbReference type="OrthoDB" id="6250271at2759"/>
<feature type="transmembrane region" description="Helical" evidence="10">
    <location>
        <begin position="574"/>
        <end position="599"/>
    </location>
</feature>
<keyword evidence="13" id="KW-0675">Receptor</keyword>
<evidence type="ECO:0000256" key="2">
    <source>
        <dbReference type="ARBA" id="ARBA00022692"/>
    </source>
</evidence>
<evidence type="ECO:0000259" key="12">
    <source>
        <dbReference type="PROSITE" id="PS50268"/>
    </source>
</evidence>